<keyword evidence="2" id="KW-1133">Transmembrane helix</keyword>
<feature type="region of interest" description="Disordered" evidence="1">
    <location>
        <begin position="120"/>
        <end position="167"/>
    </location>
</feature>
<evidence type="ECO:0000256" key="1">
    <source>
        <dbReference type="SAM" id="MobiDB-lite"/>
    </source>
</evidence>
<feature type="compositionally biased region" description="Pro residues" evidence="1">
    <location>
        <begin position="144"/>
        <end position="158"/>
    </location>
</feature>
<feature type="region of interest" description="Disordered" evidence="1">
    <location>
        <begin position="261"/>
        <end position="287"/>
    </location>
</feature>
<sequence length="405" mass="45060">MRNLVYLILVCLVLVGLDRLNGSVEGKSLESNSAMRSMKRRAGDRFKDWKDEDEYVDHDYYKRKRNRERERERERERQREKERELDRERERLHERERERERELQRERDHKEMLEKLLRATKGTPVANVPPAGPFQFSQVQGPLSPTPLAPPTQSPRPPAQIQAPPTQGNDMPMGAVSTPSLAQYGAIGAAISSGAGEGPAWLNGWGSGVSGGDGENYSSTNLNGGIFDDFGGGGASFSGGADWRELAHWYREQNWELENDWPSGGGSFGGQSGGRKHRKKKGGKGHKISGVKGGLLKAKVTALYVKKIGIAFLVALLAPLVVITVFGPFLTALSLVPLNFQLYGTSVSSPQYQQFIIPGQQLQRLQQIQQPQQQHFLKNQTNKLPPSDDKLRSLNKFHVGAAGKR</sequence>
<dbReference type="InParanoid" id="A0A1V9XUI8"/>
<comment type="caution">
    <text evidence="4">The sequence shown here is derived from an EMBL/GenBank/DDBJ whole genome shotgun (WGS) entry which is preliminary data.</text>
</comment>
<name>A0A1V9XUI8_9ACAR</name>
<keyword evidence="3" id="KW-0732">Signal</keyword>
<dbReference type="STRING" id="418985.A0A1V9XUI8"/>
<dbReference type="OrthoDB" id="10665708at2759"/>
<evidence type="ECO:0000313" key="5">
    <source>
        <dbReference type="Proteomes" id="UP000192247"/>
    </source>
</evidence>
<feature type="transmembrane region" description="Helical" evidence="2">
    <location>
        <begin position="310"/>
        <end position="336"/>
    </location>
</feature>
<evidence type="ECO:0000256" key="3">
    <source>
        <dbReference type="SAM" id="SignalP"/>
    </source>
</evidence>
<keyword evidence="2" id="KW-0472">Membrane</keyword>
<evidence type="ECO:0000256" key="2">
    <source>
        <dbReference type="SAM" id="Phobius"/>
    </source>
</evidence>
<proteinExistence type="predicted"/>
<protein>
    <submittedName>
        <fullName evidence="4">Uncharacterized protein</fullName>
    </submittedName>
</protein>
<gene>
    <name evidence="4" type="ORF">BIW11_07296</name>
</gene>
<reference evidence="4 5" key="1">
    <citation type="journal article" date="2017" name="Gigascience">
        <title>Draft genome of the honey bee ectoparasitic mite, Tropilaelaps mercedesae, is shaped by the parasitic life history.</title>
        <authorList>
            <person name="Dong X."/>
            <person name="Armstrong S.D."/>
            <person name="Xia D."/>
            <person name="Makepeace B.L."/>
            <person name="Darby A.C."/>
            <person name="Kadowaki T."/>
        </authorList>
    </citation>
    <scope>NUCLEOTIDE SEQUENCE [LARGE SCALE GENOMIC DNA]</scope>
    <source>
        <strain evidence="4">Wuxi-XJTLU</strain>
    </source>
</reference>
<dbReference type="EMBL" id="MNPL01003894">
    <property type="protein sequence ID" value="OQR77149.1"/>
    <property type="molecule type" value="Genomic_DNA"/>
</dbReference>
<feature type="compositionally biased region" description="Basic and acidic residues" evidence="1">
    <location>
        <begin position="67"/>
        <end position="107"/>
    </location>
</feature>
<keyword evidence="5" id="KW-1185">Reference proteome</keyword>
<keyword evidence="2" id="KW-0812">Transmembrane</keyword>
<feature type="compositionally biased region" description="Basic residues" evidence="1">
    <location>
        <begin position="274"/>
        <end position="287"/>
    </location>
</feature>
<dbReference type="Proteomes" id="UP000192247">
    <property type="component" value="Unassembled WGS sequence"/>
</dbReference>
<evidence type="ECO:0000313" key="4">
    <source>
        <dbReference type="EMBL" id="OQR77149.1"/>
    </source>
</evidence>
<feature type="compositionally biased region" description="Gly residues" evidence="1">
    <location>
        <begin position="263"/>
        <end position="273"/>
    </location>
</feature>
<feature type="chain" id="PRO_5012144816" evidence="3">
    <location>
        <begin position="27"/>
        <end position="405"/>
    </location>
</feature>
<dbReference type="AlphaFoldDB" id="A0A1V9XUI8"/>
<organism evidence="4 5">
    <name type="scientific">Tropilaelaps mercedesae</name>
    <dbReference type="NCBI Taxonomy" id="418985"/>
    <lineage>
        <taxon>Eukaryota</taxon>
        <taxon>Metazoa</taxon>
        <taxon>Ecdysozoa</taxon>
        <taxon>Arthropoda</taxon>
        <taxon>Chelicerata</taxon>
        <taxon>Arachnida</taxon>
        <taxon>Acari</taxon>
        <taxon>Parasitiformes</taxon>
        <taxon>Mesostigmata</taxon>
        <taxon>Gamasina</taxon>
        <taxon>Dermanyssoidea</taxon>
        <taxon>Laelapidae</taxon>
        <taxon>Tropilaelaps</taxon>
    </lineage>
</organism>
<feature type="signal peptide" evidence="3">
    <location>
        <begin position="1"/>
        <end position="26"/>
    </location>
</feature>
<accession>A0A1V9XUI8</accession>
<feature type="region of interest" description="Disordered" evidence="1">
    <location>
        <begin position="60"/>
        <end position="107"/>
    </location>
</feature>